<gene>
    <name evidence="2" type="ORF">PUN28_003707</name>
</gene>
<sequence>MVTWASAVVTARCYVVKTSKIFLLFFVNIFAFGGGRTLKMVTWAFADVTARCYVVKISKIFFLFFVNNLFLVELEC</sequence>
<proteinExistence type="predicted"/>
<comment type="caution">
    <text evidence="2">The sequence shown here is derived from an EMBL/GenBank/DDBJ whole genome shotgun (WGS) entry which is preliminary data.</text>
</comment>
<evidence type="ECO:0008006" key="4">
    <source>
        <dbReference type="Google" id="ProtNLM"/>
    </source>
</evidence>
<accession>A0AAW2GMK1</accession>
<keyword evidence="1" id="KW-1133">Transmembrane helix</keyword>
<name>A0AAW2GMK1_9HYME</name>
<feature type="transmembrane region" description="Helical" evidence="1">
    <location>
        <begin position="21"/>
        <end position="41"/>
    </location>
</feature>
<protein>
    <recommendedName>
        <fullName evidence="4">Secreted protein</fullName>
    </recommendedName>
</protein>
<dbReference type="EMBL" id="JADYXP020000003">
    <property type="protein sequence ID" value="KAL0128552.1"/>
    <property type="molecule type" value="Genomic_DNA"/>
</dbReference>
<keyword evidence="3" id="KW-1185">Reference proteome</keyword>
<keyword evidence="1" id="KW-0472">Membrane</keyword>
<organism evidence="2 3">
    <name type="scientific">Cardiocondyla obscurior</name>
    <dbReference type="NCBI Taxonomy" id="286306"/>
    <lineage>
        <taxon>Eukaryota</taxon>
        <taxon>Metazoa</taxon>
        <taxon>Ecdysozoa</taxon>
        <taxon>Arthropoda</taxon>
        <taxon>Hexapoda</taxon>
        <taxon>Insecta</taxon>
        <taxon>Pterygota</taxon>
        <taxon>Neoptera</taxon>
        <taxon>Endopterygota</taxon>
        <taxon>Hymenoptera</taxon>
        <taxon>Apocrita</taxon>
        <taxon>Aculeata</taxon>
        <taxon>Formicoidea</taxon>
        <taxon>Formicidae</taxon>
        <taxon>Myrmicinae</taxon>
        <taxon>Cardiocondyla</taxon>
    </lineage>
</organism>
<evidence type="ECO:0000313" key="3">
    <source>
        <dbReference type="Proteomes" id="UP001430953"/>
    </source>
</evidence>
<evidence type="ECO:0000313" key="2">
    <source>
        <dbReference type="EMBL" id="KAL0128552.1"/>
    </source>
</evidence>
<dbReference type="Proteomes" id="UP001430953">
    <property type="component" value="Unassembled WGS sequence"/>
</dbReference>
<dbReference type="AlphaFoldDB" id="A0AAW2GMK1"/>
<reference evidence="2 3" key="1">
    <citation type="submission" date="2023-03" db="EMBL/GenBank/DDBJ databases">
        <title>High recombination rates correlate with genetic variation in Cardiocondyla obscurior ants.</title>
        <authorList>
            <person name="Errbii M."/>
        </authorList>
    </citation>
    <scope>NUCLEOTIDE SEQUENCE [LARGE SCALE GENOMIC DNA]</scope>
    <source>
        <strain evidence="2">Alpha-2009</strain>
        <tissue evidence="2">Whole body</tissue>
    </source>
</reference>
<keyword evidence="1" id="KW-0812">Transmembrane</keyword>
<evidence type="ECO:0000256" key="1">
    <source>
        <dbReference type="SAM" id="Phobius"/>
    </source>
</evidence>
<feature type="transmembrane region" description="Helical" evidence="1">
    <location>
        <begin position="53"/>
        <end position="72"/>
    </location>
</feature>